<keyword evidence="2" id="KW-1185">Reference proteome</keyword>
<name>A0A7X0CD10_9BURK</name>
<accession>A0A7X0CD10</accession>
<reference evidence="1 2" key="1">
    <citation type="submission" date="2020-08" db="EMBL/GenBank/DDBJ databases">
        <title>The Agave Microbiome: Exploring the role of microbial communities in plant adaptations to desert environments.</title>
        <authorList>
            <person name="Partida-Martinez L.P."/>
        </authorList>
    </citation>
    <scope>NUCLEOTIDE SEQUENCE [LARGE SCALE GENOMIC DNA]</scope>
    <source>
        <strain evidence="1 2">AT3.2</strain>
    </source>
</reference>
<evidence type="ECO:0000313" key="1">
    <source>
        <dbReference type="EMBL" id="MBB6133285.1"/>
    </source>
</evidence>
<dbReference type="RefSeq" id="WP_183552596.1">
    <property type="nucleotide sequence ID" value="NZ_JACHBX010000001.1"/>
</dbReference>
<organism evidence="1 2">
    <name type="scientific">Massilia aurea</name>
    <dbReference type="NCBI Taxonomy" id="373040"/>
    <lineage>
        <taxon>Bacteria</taxon>
        <taxon>Pseudomonadati</taxon>
        <taxon>Pseudomonadota</taxon>
        <taxon>Betaproteobacteria</taxon>
        <taxon>Burkholderiales</taxon>
        <taxon>Oxalobacteraceae</taxon>
        <taxon>Telluria group</taxon>
        <taxon>Massilia</taxon>
    </lineage>
</organism>
<dbReference type="EMBL" id="JACHBX010000001">
    <property type="protein sequence ID" value="MBB6133285.1"/>
    <property type="molecule type" value="Genomic_DNA"/>
</dbReference>
<dbReference type="Proteomes" id="UP000540787">
    <property type="component" value="Unassembled WGS sequence"/>
</dbReference>
<sequence length="48" mass="5503">MRATGHDEKRVICRRMIDIFDYRIPIPDLIEPIAAIERLASNGQPPDV</sequence>
<dbReference type="AlphaFoldDB" id="A0A7X0CD10"/>
<proteinExistence type="predicted"/>
<evidence type="ECO:0000313" key="2">
    <source>
        <dbReference type="Proteomes" id="UP000540787"/>
    </source>
</evidence>
<comment type="caution">
    <text evidence="1">The sequence shown here is derived from an EMBL/GenBank/DDBJ whole genome shotgun (WGS) entry which is preliminary data.</text>
</comment>
<protein>
    <submittedName>
        <fullName evidence="1">Uncharacterized protein</fullName>
    </submittedName>
</protein>
<gene>
    <name evidence="1" type="ORF">HD842_001396</name>
</gene>